<dbReference type="AlphaFoldDB" id="A0A6I4MPP8"/>
<comment type="caution">
    <text evidence="2">The sequence shown here is derived from an EMBL/GenBank/DDBJ whole genome shotgun (WGS) entry which is preliminary data.</text>
</comment>
<dbReference type="EMBL" id="WBMS02000055">
    <property type="protein sequence ID" value="MWA06685.1"/>
    <property type="molecule type" value="Genomic_DNA"/>
</dbReference>
<keyword evidence="3" id="KW-1185">Reference proteome</keyword>
<evidence type="ECO:0000313" key="2">
    <source>
        <dbReference type="EMBL" id="MWA06685.1"/>
    </source>
</evidence>
<protein>
    <submittedName>
        <fullName evidence="2">DUF4180 domain-containing protein</fullName>
    </submittedName>
</protein>
<accession>A0A6I4MPP8</accession>
<dbReference type="InterPro" id="IPR025438">
    <property type="entry name" value="DUF4180"/>
</dbReference>
<feature type="domain" description="DUF4180" evidence="1">
    <location>
        <begin position="9"/>
        <end position="118"/>
    </location>
</feature>
<dbReference type="RefSeq" id="WP_151599410.1">
    <property type="nucleotide sequence ID" value="NZ_WBMS02000055.1"/>
</dbReference>
<gene>
    <name evidence="2" type="ORF">F8568_041340</name>
</gene>
<evidence type="ECO:0000259" key="1">
    <source>
        <dbReference type="Pfam" id="PF13788"/>
    </source>
</evidence>
<reference evidence="2" key="1">
    <citation type="submission" date="2019-12" db="EMBL/GenBank/DDBJ databases">
        <title>Actinomadura physcomitrii sp. nov., a novel actinomycete isolated from moss [Physcomitrium sphaericum (Ludw) Fuernr].</title>
        <authorList>
            <person name="Zhuang X."/>
        </authorList>
    </citation>
    <scope>NUCLEOTIDE SEQUENCE [LARGE SCALE GENOMIC DNA]</scope>
    <source>
        <strain evidence="2">LD22</strain>
    </source>
</reference>
<name>A0A6I4MPP8_9ACTN</name>
<organism evidence="2 3">
    <name type="scientific">Actinomadura physcomitrii</name>
    <dbReference type="NCBI Taxonomy" id="2650748"/>
    <lineage>
        <taxon>Bacteria</taxon>
        <taxon>Bacillati</taxon>
        <taxon>Actinomycetota</taxon>
        <taxon>Actinomycetes</taxon>
        <taxon>Streptosporangiales</taxon>
        <taxon>Thermomonosporaceae</taxon>
        <taxon>Actinomadura</taxon>
    </lineage>
</organism>
<dbReference type="Proteomes" id="UP000462055">
    <property type="component" value="Unassembled WGS sequence"/>
</dbReference>
<proteinExistence type="predicted"/>
<evidence type="ECO:0000313" key="3">
    <source>
        <dbReference type="Proteomes" id="UP000462055"/>
    </source>
</evidence>
<sequence>MADEVRERAGVPVLVCDPGGPPVASGQDALDLIGAAFAGARVVAVPAARLDGRFFSLGTGLAGEVMQRFVNYRLRLAVVGDLSVHLAASPALRALVRESNAGGHVWFVADLQELDDRLRTVA</sequence>
<dbReference type="Pfam" id="PF13788">
    <property type="entry name" value="DUF4180"/>
    <property type="match status" value="1"/>
</dbReference>